<keyword evidence="9" id="KW-1185">Reference proteome</keyword>
<evidence type="ECO:0000313" key="9">
    <source>
        <dbReference type="Proteomes" id="UP000231658"/>
    </source>
</evidence>
<dbReference type="STRING" id="1867952.MTBPR1_10480"/>
<evidence type="ECO:0000256" key="1">
    <source>
        <dbReference type="ARBA" id="ARBA00022553"/>
    </source>
</evidence>
<evidence type="ECO:0000313" key="8">
    <source>
        <dbReference type="EMBL" id="SCA55233.1"/>
    </source>
</evidence>
<dbReference type="PANTHER" id="PTHR48111">
    <property type="entry name" value="REGULATOR OF RPOS"/>
    <property type="match status" value="1"/>
</dbReference>
<dbReference type="GO" id="GO:0032993">
    <property type="term" value="C:protein-DNA complex"/>
    <property type="evidence" value="ECO:0007669"/>
    <property type="project" value="TreeGrafter"/>
</dbReference>
<dbReference type="SMART" id="SM00448">
    <property type="entry name" value="REC"/>
    <property type="match status" value="1"/>
</dbReference>
<dbReference type="PROSITE" id="PS50110">
    <property type="entry name" value="RESPONSE_REGULATORY"/>
    <property type="match status" value="1"/>
</dbReference>
<dbReference type="GO" id="GO:0000156">
    <property type="term" value="F:phosphorelay response regulator activity"/>
    <property type="evidence" value="ECO:0007669"/>
    <property type="project" value="TreeGrafter"/>
</dbReference>
<reference evidence="8 9" key="1">
    <citation type="submission" date="2016-07" db="EMBL/GenBank/DDBJ databases">
        <authorList>
            <person name="Lefevre C.T."/>
        </authorList>
    </citation>
    <scope>NUCLEOTIDE SEQUENCE [LARGE SCALE GENOMIC DNA]</scope>
    <source>
        <strain evidence="8">PR1</strain>
    </source>
</reference>
<evidence type="ECO:0000256" key="2">
    <source>
        <dbReference type="ARBA" id="ARBA00023012"/>
    </source>
</evidence>
<keyword evidence="3" id="KW-0805">Transcription regulation</keyword>
<dbReference type="PANTHER" id="PTHR48111:SF1">
    <property type="entry name" value="TWO-COMPONENT RESPONSE REGULATOR ORR33"/>
    <property type="match status" value="1"/>
</dbReference>
<dbReference type="AlphaFoldDB" id="A0A1C3RD62"/>
<dbReference type="Pfam" id="PF00072">
    <property type="entry name" value="Response_reg"/>
    <property type="match status" value="1"/>
</dbReference>
<dbReference type="InterPro" id="IPR001789">
    <property type="entry name" value="Sig_transdc_resp-reg_receiver"/>
</dbReference>
<dbReference type="InterPro" id="IPR011006">
    <property type="entry name" value="CheY-like_superfamily"/>
</dbReference>
<keyword evidence="1 6" id="KW-0597">Phosphoprotein</keyword>
<keyword evidence="2" id="KW-0902">Two-component regulatory system</keyword>
<keyword evidence="4" id="KW-0238">DNA-binding</keyword>
<gene>
    <name evidence="8" type="ORF">MTBPR1_10480</name>
</gene>
<dbReference type="OrthoDB" id="8449384at2"/>
<evidence type="ECO:0000256" key="5">
    <source>
        <dbReference type="ARBA" id="ARBA00023163"/>
    </source>
</evidence>
<dbReference type="CDD" id="cd00156">
    <property type="entry name" value="REC"/>
    <property type="match status" value="1"/>
</dbReference>
<feature type="domain" description="Response regulatory" evidence="7">
    <location>
        <begin position="10"/>
        <end position="129"/>
    </location>
</feature>
<name>A0A1C3RD62_9PROT</name>
<keyword evidence="5" id="KW-0804">Transcription</keyword>
<organism evidence="8 9">
    <name type="scientific">Candidatus Terasakiella magnetica</name>
    <dbReference type="NCBI Taxonomy" id="1867952"/>
    <lineage>
        <taxon>Bacteria</taxon>
        <taxon>Pseudomonadati</taxon>
        <taxon>Pseudomonadota</taxon>
        <taxon>Alphaproteobacteria</taxon>
        <taxon>Rhodospirillales</taxon>
        <taxon>Terasakiellaceae</taxon>
        <taxon>Terasakiella</taxon>
    </lineage>
</organism>
<dbReference type="Gene3D" id="3.40.50.2300">
    <property type="match status" value="1"/>
</dbReference>
<evidence type="ECO:0000256" key="3">
    <source>
        <dbReference type="ARBA" id="ARBA00023015"/>
    </source>
</evidence>
<evidence type="ECO:0000259" key="7">
    <source>
        <dbReference type="PROSITE" id="PS50110"/>
    </source>
</evidence>
<proteinExistence type="predicted"/>
<accession>A0A1C3RD62</accession>
<dbReference type="SUPFAM" id="SSF52172">
    <property type="entry name" value="CheY-like"/>
    <property type="match status" value="1"/>
</dbReference>
<dbReference type="EMBL" id="FLYE01000001">
    <property type="protein sequence ID" value="SCA55233.1"/>
    <property type="molecule type" value="Genomic_DNA"/>
</dbReference>
<sequence>MKKYNYHEIDILIADQNIQLRGGLKGILHQAGFRSIQDVSNHEQLENALMSKSPDLLLCDIRLPGGDVCETIGKLRHNQCGFNPFCSVILFIDEPTQDVVARASKAGLDDLQIKPIVAKKILARVEYLVEKRKPFVVTTDYIGPDRRTGHRPGTMEISTVEVPNSIQGKATGNFNEREFRDHIEKSVWEINAQKIERQAYQIAYLVDRIVPAYQDQQFNKESMGQCARLVDVSKDIAKRLEDSDFDHLSGLVSTLETVAESLWKSGTLPKQKDLELLPELSAAISATFKSVKAAAPFADEIIHSVQDQYKK</sequence>
<feature type="modified residue" description="4-aspartylphosphate" evidence="6">
    <location>
        <position position="60"/>
    </location>
</feature>
<evidence type="ECO:0000256" key="6">
    <source>
        <dbReference type="PROSITE-ProRule" id="PRU00169"/>
    </source>
</evidence>
<dbReference type="Proteomes" id="UP000231658">
    <property type="component" value="Unassembled WGS sequence"/>
</dbReference>
<dbReference type="GO" id="GO:0005829">
    <property type="term" value="C:cytosol"/>
    <property type="evidence" value="ECO:0007669"/>
    <property type="project" value="TreeGrafter"/>
</dbReference>
<evidence type="ECO:0000256" key="4">
    <source>
        <dbReference type="ARBA" id="ARBA00023125"/>
    </source>
</evidence>
<protein>
    <submittedName>
        <fullName evidence="8">Putative Response regulator consisting of a CheY-like receiver domain</fullName>
    </submittedName>
</protein>
<dbReference type="GO" id="GO:0000976">
    <property type="term" value="F:transcription cis-regulatory region binding"/>
    <property type="evidence" value="ECO:0007669"/>
    <property type="project" value="TreeGrafter"/>
</dbReference>
<dbReference type="GO" id="GO:0006355">
    <property type="term" value="P:regulation of DNA-templated transcription"/>
    <property type="evidence" value="ECO:0007669"/>
    <property type="project" value="TreeGrafter"/>
</dbReference>
<dbReference type="InterPro" id="IPR039420">
    <property type="entry name" value="WalR-like"/>
</dbReference>
<dbReference type="RefSeq" id="WP_069185924.1">
    <property type="nucleotide sequence ID" value="NZ_FLYE01000001.1"/>
</dbReference>